<feature type="coiled-coil region" evidence="1">
    <location>
        <begin position="325"/>
        <end position="398"/>
    </location>
</feature>
<dbReference type="GeneID" id="112467099"/>
<feature type="domain" description="Myb/SANT-like DNA-binding" evidence="2">
    <location>
        <begin position="108"/>
        <end position="196"/>
    </location>
</feature>
<gene>
    <name evidence="4" type="primary">LOC112467099</name>
</gene>
<dbReference type="AlphaFoldDB" id="A0A6J1RAS2"/>
<dbReference type="PANTHER" id="PTHR47595:SF1">
    <property type="entry name" value="MYB_SANT-LIKE DNA-BINDING DOMAIN-CONTAINING PROTEIN"/>
    <property type="match status" value="1"/>
</dbReference>
<keyword evidence="1" id="KW-0175">Coiled coil</keyword>
<keyword evidence="3" id="KW-1185">Reference proteome</keyword>
<protein>
    <submittedName>
        <fullName evidence="4">Uncharacterized protein DDB_G0286591-like</fullName>
    </submittedName>
</protein>
<evidence type="ECO:0000313" key="4">
    <source>
        <dbReference type="RefSeq" id="XP_024891333.1"/>
    </source>
</evidence>
<evidence type="ECO:0000256" key="1">
    <source>
        <dbReference type="SAM" id="Coils"/>
    </source>
</evidence>
<dbReference type="PANTHER" id="PTHR47595">
    <property type="entry name" value="HEAT SHOCK 70 KDA PROTEIN 14"/>
    <property type="match status" value="1"/>
</dbReference>
<proteinExistence type="predicted"/>
<dbReference type="Proteomes" id="UP000504618">
    <property type="component" value="Unplaced"/>
</dbReference>
<reference evidence="4" key="1">
    <citation type="submission" date="2025-08" db="UniProtKB">
        <authorList>
            <consortium name="RefSeq"/>
        </authorList>
    </citation>
    <scope>IDENTIFICATION</scope>
    <source>
        <tissue evidence="4">Whole body</tissue>
    </source>
</reference>
<dbReference type="Pfam" id="PF13837">
    <property type="entry name" value="Myb_DNA-bind_4"/>
    <property type="match status" value="1"/>
</dbReference>
<name>A0A6J1RAS2_9HYME</name>
<dbReference type="InterPro" id="IPR044822">
    <property type="entry name" value="Myb_DNA-bind_4"/>
</dbReference>
<sequence length="400" mass="46110">MDNEIGRIQKDERGNILVDANGNVTCYTEGGLQFAISYKDLDFSCDTLNCTVDNKNILIPLHDDVRNNEENSTNFTENNVENVTERQVSEIINNEDEIGREENRNQTHSWSDASIKLFLSLYKEKSVQLANRKLKTKKIMWQKISEIMNLKGYNVTPIQAENKYKSLERSYKNTVTHNKQTGRNRMTCPFQTELTELLGHRHNIEPLVLSGNKGTTFRSDIRQTPLRFDEGNEDTENISPNITNLNRNIGSYKNNNSYDINEATINSAQTHPVINNELSTSNSAQTHPVINYESSTSQETVRSDTNHNNVTKGHRKQMGTTAKALHMYEQSIQDLRSEIEAENKKRHEIQKQILEEHSKLRLAYEQHMIKVQEEMTIANKLRAERNELLNELLSEKSKKL</sequence>
<dbReference type="Gene3D" id="1.10.10.60">
    <property type="entry name" value="Homeodomain-like"/>
    <property type="match status" value="1"/>
</dbReference>
<evidence type="ECO:0000313" key="3">
    <source>
        <dbReference type="Proteomes" id="UP000504618"/>
    </source>
</evidence>
<dbReference type="OrthoDB" id="10065625at2759"/>
<evidence type="ECO:0000259" key="2">
    <source>
        <dbReference type="Pfam" id="PF13837"/>
    </source>
</evidence>
<organism evidence="3 4">
    <name type="scientific">Temnothorax curvispinosus</name>
    <dbReference type="NCBI Taxonomy" id="300111"/>
    <lineage>
        <taxon>Eukaryota</taxon>
        <taxon>Metazoa</taxon>
        <taxon>Ecdysozoa</taxon>
        <taxon>Arthropoda</taxon>
        <taxon>Hexapoda</taxon>
        <taxon>Insecta</taxon>
        <taxon>Pterygota</taxon>
        <taxon>Neoptera</taxon>
        <taxon>Endopterygota</taxon>
        <taxon>Hymenoptera</taxon>
        <taxon>Apocrita</taxon>
        <taxon>Aculeata</taxon>
        <taxon>Formicoidea</taxon>
        <taxon>Formicidae</taxon>
        <taxon>Myrmicinae</taxon>
        <taxon>Temnothorax</taxon>
    </lineage>
</organism>
<accession>A0A6J1RAS2</accession>
<dbReference type="RefSeq" id="XP_024891333.1">
    <property type="nucleotide sequence ID" value="XM_025035565.1"/>
</dbReference>